<accession>A0A938XNP1</accession>
<dbReference type="GO" id="GO:0009166">
    <property type="term" value="P:nucleotide catabolic process"/>
    <property type="evidence" value="ECO:0007669"/>
    <property type="project" value="InterPro"/>
</dbReference>
<proteinExistence type="inferred from homology"/>
<reference evidence="5" key="1">
    <citation type="submission" date="2021-01" db="EMBL/GenBank/DDBJ databases">
        <title>Genomic Encyclopedia of Type Strains, Phase IV (KMG-IV): sequencing the most valuable type-strain genomes for metagenomic binning, comparative biology and taxonomic classification.</title>
        <authorList>
            <person name="Goeker M."/>
        </authorList>
    </citation>
    <scope>NUCLEOTIDE SEQUENCE</scope>
    <source>
        <strain evidence="5">DSM 23230</strain>
    </source>
</reference>
<evidence type="ECO:0000256" key="2">
    <source>
        <dbReference type="RuleBase" id="RU362119"/>
    </source>
</evidence>
<dbReference type="EMBL" id="JAFBDQ010000004">
    <property type="protein sequence ID" value="MBM7556078.1"/>
    <property type="molecule type" value="Genomic_DNA"/>
</dbReference>
<dbReference type="InterPro" id="IPR008334">
    <property type="entry name" value="5'-Nucleotdase_C"/>
</dbReference>
<dbReference type="Pfam" id="PF00149">
    <property type="entry name" value="Metallophos"/>
    <property type="match status" value="1"/>
</dbReference>
<dbReference type="NCBIfam" id="NF006938">
    <property type="entry name" value="PRK09420.1"/>
    <property type="match status" value="1"/>
</dbReference>
<keyword evidence="2" id="KW-0378">Hydrolase</keyword>
<dbReference type="SUPFAM" id="SSF55816">
    <property type="entry name" value="5'-nucleotidase (syn. UDP-sugar hydrolase), C-terminal domain"/>
    <property type="match status" value="1"/>
</dbReference>
<dbReference type="InterPro" id="IPR036907">
    <property type="entry name" value="5'-Nucleotdase_C_sf"/>
</dbReference>
<name>A0A938XNP1_9FIRM</name>
<feature type="domain" description="5'-Nucleotidase C-terminal" evidence="4">
    <location>
        <begin position="367"/>
        <end position="544"/>
    </location>
</feature>
<dbReference type="InterPro" id="IPR006179">
    <property type="entry name" value="5_nucleotidase/apyrase"/>
</dbReference>
<dbReference type="GO" id="GO:0030288">
    <property type="term" value="C:outer membrane-bounded periplasmic space"/>
    <property type="evidence" value="ECO:0007669"/>
    <property type="project" value="TreeGrafter"/>
</dbReference>
<protein>
    <submittedName>
        <fullName evidence="5">2',3'-cyclic-nucleotide 2'-phosphodiesterase</fullName>
    </submittedName>
</protein>
<organism evidence="5 6">
    <name type="scientific">Halanaerobacter jeridensis</name>
    <dbReference type="NCBI Taxonomy" id="706427"/>
    <lineage>
        <taxon>Bacteria</taxon>
        <taxon>Bacillati</taxon>
        <taxon>Bacillota</taxon>
        <taxon>Clostridia</taxon>
        <taxon>Halanaerobiales</taxon>
        <taxon>Halobacteroidaceae</taxon>
        <taxon>Halanaerobacter</taxon>
    </lineage>
</organism>
<dbReference type="Gene3D" id="3.60.21.10">
    <property type="match status" value="1"/>
</dbReference>
<dbReference type="PRINTS" id="PR01607">
    <property type="entry name" value="APYRASEFAMLY"/>
</dbReference>
<evidence type="ECO:0000259" key="4">
    <source>
        <dbReference type="Pfam" id="PF02872"/>
    </source>
</evidence>
<comment type="caution">
    <text evidence="5">The sequence shown here is derived from an EMBL/GenBank/DDBJ whole genome shotgun (WGS) entry which is preliminary data.</text>
</comment>
<dbReference type="SUPFAM" id="SSF56300">
    <property type="entry name" value="Metallo-dependent phosphatases"/>
    <property type="match status" value="1"/>
</dbReference>
<keyword evidence="1" id="KW-0732">Signal</keyword>
<dbReference type="Pfam" id="PF02872">
    <property type="entry name" value="5_nucleotid_C"/>
    <property type="match status" value="1"/>
</dbReference>
<evidence type="ECO:0000259" key="3">
    <source>
        <dbReference type="Pfam" id="PF00149"/>
    </source>
</evidence>
<dbReference type="InterPro" id="IPR004843">
    <property type="entry name" value="Calcineurin-like_PHP"/>
</dbReference>
<keyword evidence="6" id="KW-1185">Reference proteome</keyword>
<dbReference type="GO" id="GO:0016787">
    <property type="term" value="F:hydrolase activity"/>
    <property type="evidence" value="ECO:0007669"/>
    <property type="project" value="UniProtKB-KW"/>
</dbReference>
<evidence type="ECO:0000313" key="6">
    <source>
        <dbReference type="Proteomes" id="UP000774000"/>
    </source>
</evidence>
<dbReference type="PANTHER" id="PTHR11575">
    <property type="entry name" value="5'-NUCLEOTIDASE-RELATED"/>
    <property type="match status" value="1"/>
</dbReference>
<dbReference type="GO" id="GO:0000166">
    <property type="term" value="F:nucleotide binding"/>
    <property type="evidence" value="ECO:0007669"/>
    <property type="project" value="UniProtKB-KW"/>
</dbReference>
<dbReference type="PANTHER" id="PTHR11575:SF6">
    <property type="entry name" value="2',3'-CYCLIC-NUCLEOTIDE 2'-PHOSPHODIESTERASE_3'-NUCLEOTIDASE"/>
    <property type="match status" value="1"/>
</dbReference>
<gene>
    <name evidence="5" type="ORF">JOC47_000914</name>
</gene>
<dbReference type="InterPro" id="IPR029052">
    <property type="entry name" value="Metallo-depent_PP-like"/>
</dbReference>
<comment type="similarity">
    <text evidence="2">Belongs to the 5'-nucleotidase family.</text>
</comment>
<evidence type="ECO:0000313" key="5">
    <source>
        <dbReference type="EMBL" id="MBM7556078.1"/>
    </source>
</evidence>
<dbReference type="Proteomes" id="UP000774000">
    <property type="component" value="Unassembled WGS sequence"/>
</dbReference>
<dbReference type="AlphaFoldDB" id="A0A938XNP1"/>
<keyword evidence="2" id="KW-0547">Nucleotide-binding</keyword>
<feature type="domain" description="Calcineurin-like phosphoesterase" evidence="3">
    <location>
        <begin position="41"/>
        <end position="274"/>
    </location>
</feature>
<evidence type="ECO:0000256" key="1">
    <source>
        <dbReference type="ARBA" id="ARBA00022729"/>
    </source>
</evidence>
<dbReference type="Gene3D" id="3.90.780.10">
    <property type="entry name" value="5'-Nucleotidase, C-terminal domain"/>
    <property type="match status" value="1"/>
</dbReference>
<sequence length="632" mass="70818">MRFKNKKIMLSMVMVAVFLLVGSLSVEAFRIETSGTEHSLTIMGTTDMHQNLMPYDYMADKEVEGFGFAKTYSLIEEVRDNNQNTMLLSNGDIISGSLISTLETQIDPLKEGETQRIVEIYNKVGYEAVAVGNHELQDYEMDYFEKARQGAEFPWVSANIKLNNQDQRYVKPYTIIEKEIDGKELKVGVIGFTPPQTMRWGSSHLKGNVEMEDIITAAKKYVPELKKKSDIVVAIAHTGISTAPKDSYDARENAAYYLAQIDGIDAMILGHQHGDLPGGYKDIEGIDSEAGTIHGVPAVMPKSWGRALGVIDLKLINNGDDWKVRSADTELKVVDKNVKAHPMVEKMAQDVHQATIDYVRKPLGESERDIRSYVSRVMDSSVTQVINNAQLWWAKQEFAEGEYSDLPILSAAAPFKAGRENPKYFTEVGKGNITIGDVTDIYIYANQIRVMKLNGQQVIEWLERSAENFNRIDPNASGKQKLLNSEFSAYNYDVIEGIEYQIDVTKPQGERIVNATYEGQPLTAEQEFLVVTNDYRAGGGGSFPPCVEEDPVYAPSGATNRAQIIKYVKSKGTINPEPTKNWSIKPVDVEGTVTFRSHPKANEYIKEYDFKGVEFLKVDQNNMGVYKINLDK</sequence>
<dbReference type="RefSeq" id="WP_239550920.1">
    <property type="nucleotide sequence ID" value="NZ_JAFBDQ010000004.1"/>
</dbReference>